<reference evidence="3" key="2">
    <citation type="submission" date="2022-01" db="EMBL/GenBank/DDBJ databases">
        <title>Lysobacter chinensis sp. nov., a bacterium isolated from cow dung compost.</title>
        <authorList>
            <person name="Zhou L.Y."/>
        </authorList>
    </citation>
    <scope>NUCLEOTIDE SEQUENCE [LARGE SCALE GENOMIC DNA]</scope>
    <source>
        <strain evidence="3">TLK-CK17</strain>
    </source>
</reference>
<keyword evidence="3" id="KW-1185">Reference proteome</keyword>
<evidence type="ECO:0000313" key="3">
    <source>
        <dbReference type="Proteomes" id="UP001430796"/>
    </source>
</evidence>
<sequence>MAYHHRLLAAALLLAAPLTYCELAYAQTTTGADDKIWTGNACVPAAGNSWFTTKIRPTHIQNVQNVPRYITCTVEVDADQTWNTADNNGGTNNGSASLFLDFDYSEASSSTTTCTVQLINNSTNTIVETSTLSVAGTGGDATVGLSFFNLLQGSADGVSLGFNCLLPPLVKLTTINIEEYAATHQNTIYP</sequence>
<gene>
    <name evidence="2" type="ORF">L3V18_05835</name>
</gene>
<dbReference type="EMBL" id="JAKJPO010000003">
    <property type="protein sequence ID" value="MCF7221311.1"/>
    <property type="molecule type" value="Genomic_DNA"/>
</dbReference>
<dbReference type="Proteomes" id="UP001430796">
    <property type="component" value="Unassembled WGS sequence"/>
</dbReference>
<accession>A0ABS9HQU7</accession>
<protein>
    <submittedName>
        <fullName evidence="2">Uncharacterized protein</fullName>
    </submittedName>
</protein>
<reference evidence="2 3" key="1">
    <citation type="submission" date="2022-01" db="EMBL/GenBank/DDBJ databases">
        <title>Lysobacter chinensis sp. nov., a bacterium isolated from cow dung compost.</title>
        <authorList>
            <person name="Liu Y."/>
        </authorList>
    </citation>
    <scope>NUCLEOTIDE SEQUENCE [LARGE SCALE GENOMIC DNA]</scope>
    <source>
        <strain evidence="2 3">TLK-CK17</strain>
    </source>
</reference>
<proteinExistence type="predicted"/>
<dbReference type="RefSeq" id="WP_237053754.1">
    <property type="nucleotide sequence ID" value="NZ_JAKJPO010000003.1"/>
</dbReference>
<comment type="caution">
    <text evidence="2">The sequence shown here is derived from an EMBL/GenBank/DDBJ whole genome shotgun (WGS) entry which is preliminary data.</text>
</comment>
<evidence type="ECO:0000313" key="2">
    <source>
        <dbReference type="EMBL" id="MCF7221311.1"/>
    </source>
</evidence>
<evidence type="ECO:0000256" key="1">
    <source>
        <dbReference type="SAM" id="SignalP"/>
    </source>
</evidence>
<organism evidence="2 3">
    <name type="scientific">Marilutibacter chinensis</name>
    <dbReference type="NCBI Taxonomy" id="2912247"/>
    <lineage>
        <taxon>Bacteria</taxon>
        <taxon>Pseudomonadati</taxon>
        <taxon>Pseudomonadota</taxon>
        <taxon>Gammaproteobacteria</taxon>
        <taxon>Lysobacterales</taxon>
        <taxon>Lysobacteraceae</taxon>
        <taxon>Marilutibacter</taxon>
    </lineage>
</organism>
<feature type="chain" id="PRO_5045247720" evidence="1">
    <location>
        <begin position="27"/>
        <end position="190"/>
    </location>
</feature>
<keyword evidence="1" id="KW-0732">Signal</keyword>
<name>A0ABS9HQU7_9GAMM</name>
<reference evidence="2 3" key="3">
    <citation type="submission" date="2022-01" db="EMBL/GenBank/DDBJ databases">
        <authorList>
            <person name="Zhou L.Y."/>
        </authorList>
    </citation>
    <scope>NUCLEOTIDE SEQUENCE [LARGE SCALE GENOMIC DNA]</scope>
    <source>
        <strain evidence="2 3">TLK-CK17</strain>
    </source>
</reference>
<feature type="signal peptide" evidence="1">
    <location>
        <begin position="1"/>
        <end position="26"/>
    </location>
</feature>